<reference evidence="1 2" key="1">
    <citation type="submission" date="2017-01" db="EMBL/GenBank/DDBJ databases">
        <title>Draft Genome Sequence of Bacillus thuringiensis DNG9.</title>
        <authorList>
            <person name="Rosana A.R."/>
            <person name="Daas M.S."/>
            <person name="Acedo J.Z."/>
            <person name="Case R.J."/>
            <person name="Vederas J.C."/>
            <person name="Nateche F."/>
            <person name="Kebbouche-Gana S."/>
        </authorList>
    </citation>
    <scope>NUCLEOTIDE SEQUENCE [LARGE SCALE GENOMIC DNA]</scope>
    <source>
        <strain evidence="1 2">DNG9</strain>
    </source>
</reference>
<dbReference type="AlphaFoldDB" id="A0ABD6R5D8"/>
<gene>
    <name evidence="1" type="ORF">BVF97_19990</name>
</gene>
<accession>A0ABD6R5D8</accession>
<comment type="caution">
    <text evidence="1">The sequence shown here is derived from an EMBL/GenBank/DDBJ whole genome shotgun (WGS) entry which is preliminary data.</text>
</comment>
<dbReference type="RefSeq" id="WP_078994238.1">
    <property type="nucleotide sequence ID" value="NZ_MSTN01000008.1"/>
</dbReference>
<sequence>MGKIDGIYREIRNSFAHDRGEIEINRLEEYTSLFKGIPMKIESSTVELLSQAELCLSFLRDITTFFKKFFEVIDNNSY</sequence>
<protein>
    <recommendedName>
        <fullName evidence="3">MAE-28990/MAE-18760-like HEPN domain-containing protein</fullName>
    </recommendedName>
</protein>
<evidence type="ECO:0008006" key="3">
    <source>
        <dbReference type="Google" id="ProtNLM"/>
    </source>
</evidence>
<dbReference type="Proteomes" id="UP000190187">
    <property type="component" value="Unassembled WGS sequence"/>
</dbReference>
<dbReference type="EMBL" id="MSTN01000008">
    <property type="protein sequence ID" value="OPD49307.1"/>
    <property type="molecule type" value="Genomic_DNA"/>
</dbReference>
<evidence type="ECO:0000313" key="1">
    <source>
        <dbReference type="EMBL" id="OPD49307.1"/>
    </source>
</evidence>
<name>A0ABD6R5D8_BACTU</name>
<proteinExistence type="predicted"/>
<organism evidence="1 2">
    <name type="scientific">Bacillus thuringiensis</name>
    <dbReference type="NCBI Taxonomy" id="1428"/>
    <lineage>
        <taxon>Bacteria</taxon>
        <taxon>Bacillati</taxon>
        <taxon>Bacillota</taxon>
        <taxon>Bacilli</taxon>
        <taxon>Bacillales</taxon>
        <taxon>Bacillaceae</taxon>
        <taxon>Bacillus</taxon>
        <taxon>Bacillus cereus group</taxon>
    </lineage>
</organism>
<evidence type="ECO:0000313" key="2">
    <source>
        <dbReference type="Proteomes" id="UP000190187"/>
    </source>
</evidence>